<comment type="caution">
    <text evidence="3">The sequence shown here is derived from an EMBL/GenBank/DDBJ whole genome shotgun (WGS) entry which is preliminary data.</text>
</comment>
<evidence type="ECO:0000259" key="2">
    <source>
        <dbReference type="Pfam" id="PF00535"/>
    </source>
</evidence>
<protein>
    <recommendedName>
        <fullName evidence="2">Glycosyltransferase 2-like domain-containing protein</fullName>
    </recommendedName>
</protein>
<dbReference type="PANTHER" id="PTHR43685:SF2">
    <property type="entry name" value="GLYCOSYLTRANSFERASE 2-LIKE DOMAIN-CONTAINING PROTEIN"/>
    <property type="match status" value="1"/>
</dbReference>
<feature type="domain" description="Glycosyltransferase 2-like" evidence="2">
    <location>
        <begin position="43"/>
        <end position="187"/>
    </location>
</feature>
<organism evidence="3 4">
    <name type="scientific">Streptomyces umbrinus</name>
    <dbReference type="NCBI Taxonomy" id="67370"/>
    <lineage>
        <taxon>Bacteria</taxon>
        <taxon>Bacillati</taxon>
        <taxon>Actinomycetota</taxon>
        <taxon>Actinomycetes</taxon>
        <taxon>Kitasatosporales</taxon>
        <taxon>Streptomycetaceae</taxon>
        <taxon>Streptomyces</taxon>
        <taxon>Streptomyces phaeochromogenes group</taxon>
    </lineage>
</organism>
<dbReference type="PANTHER" id="PTHR43685">
    <property type="entry name" value="GLYCOSYLTRANSFERASE"/>
    <property type="match status" value="1"/>
</dbReference>
<dbReference type="InterPro" id="IPR029044">
    <property type="entry name" value="Nucleotide-diphossugar_trans"/>
</dbReference>
<proteinExistence type="predicted"/>
<dbReference type="SUPFAM" id="SSF53448">
    <property type="entry name" value="Nucleotide-diphospho-sugar transferases"/>
    <property type="match status" value="1"/>
</dbReference>
<reference evidence="3 4" key="1">
    <citation type="submission" date="2023-07" db="EMBL/GenBank/DDBJ databases">
        <title>Comparative genomics of wheat-associated soil bacteria to identify genetic determinants of phenazine resistance.</title>
        <authorList>
            <person name="Mouncey N."/>
        </authorList>
    </citation>
    <scope>NUCLEOTIDE SEQUENCE [LARGE SCALE GENOMIC DNA]</scope>
    <source>
        <strain evidence="3 4">V2I4</strain>
    </source>
</reference>
<dbReference type="CDD" id="cd06433">
    <property type="entry name" value="GT_2_WfgS_like"/>
    <property type="match status" value="1"/>
</dbReference>
<evidence type="ECO:0000256" key="1">
    <source>
        <dbReference type="SAM" id="MobiDB-lite"/>
    </source>
</evidence>
<evidence type="ECO:0000313" key="4">
    <source>
        <dbReference type="Proteomes" id="UP001230328"/>
    </source>
</evidence>
<accession>A0ABU0T040</accession>
<name>A0ABU0T040_9ACTN</name>
<dbReference type="InterPro" id="IPR050834">
    <property type="entry name" value="Glycosyltransf_2"/>
</dbReference>
<dbReference type="InterPro" id="IPR001173">
    <property type="entry name" value="Glyco_trans_2-like"/>
</dbReference>
<dbReference type="Pfam" id="PF00535">
    <property type="entry name" value="Glycos_transf_2"/>
    <property type="match status" value="1"/>
</dbReference>
<dbReference type="RefSeq" id="WP_307524250.1">
    <property type="nucleotide sequence ID" value="NZ_JAUSZI010000002.1"/>
</dbReference>
<sequence length="329" mass="37022">MSIADERLAENGMDAGSSPVIELHPKGTHRENALTTGRPTIDILTPSMNYRQYIEDAVVSVARQCYPGLKHIVQDGASTDGSVQLLENLARRHPQLDHRSMPDRGQSDALNRAAARATSDWIGWLNADEFYLPGGVAAAADVIASEPEADVIFGDCVFVDAHGRYLRLLPVHRFSQFTLRKYGCFIPSCATFVRRSRLTQTSWDPRLRRVMDWNLWLSLAADGARFRYLPRPLAAYRVHDAQVTQQPAERYQAEFDLMSSVHGLPRTALTRRASRLVGMSVHAAQKVVSHGYIRQLRANQLARSKDLRWWLNESALHRANQLVNVRVSS</sequence>
<dbReference type="EMBL" id="JAUSZI010000002">
    <property type="protein sequence ID" value="MDQ1029180.1"/>
    <property type="molecule type" value="Genomic_DNA"/>
</dbReference>
<dbReference type="Gene3D" id="3.90.550.10">
    <property type="entry name" value="Spore Coat Polysaccharide Biosynthesis Protein SpsA, Chain A"/>
    <property type="match status" value="1"/>
</dbReference>
<feature type="region of interest" description="Disordered" evidence="1">
    <location>
        <begin position="1"/>
        <end position="24"/>
    </location>
</feature>
<dbReference type="Proteomes" id="UP001230328">
    <property type="component" value="Unassembled WGS sequence"/>
</dbReference>
<gene>
    <name evidence="3" type="ORF">QF035_006762</name>
</gene>
<keyword evidence="4" id="KW-1185">Reference proteome</keyword>
<evidence type="ECO:0000313" key="3">
    <source>
        <dbReference type="EMBL" id="MDQ1029180.1"/>
    </source>
</evidence>